<evidence type="ECO:0000313" key="3">
    <source>
        <dbReference type="EMBL" id="MFB9472783.1"/>
    </source>
</evidence>
<feature type="signal peptide" evidence="2">
    <location>
        <begin position="1"/>
        <end position="19"/>
    </location>
</feature>
<evidence type="ECO:0000313" key="4">
    <source>
        <dbReference type="Proteomes" id="UP001589568"/>
    </source>
</evidence>
<protein>
    <recommendedName>
        <fullName evidence="5">Secreted protein</fullName>
    </recommendedName>
</protein>
<gene>
    <name evidence="3" type="ORF">ACFFR3_25070</name>
</gene>
<dbReference type="EMBL" id="JBHMCF010000029">
    <property type="protein sequence ID" value="MFB9472783.1"/>
    <property type="molecule type" value="Genomic_DNA"/>
</dbReference>
<comment type="caution">
    <text evidence="3">The sequence shown here is derived from an EMBL/GenBank/DDBJ whole genome shotgun (WGS) entry which is preliminary data.</text>
</comment>
<evidence type="ECO:0000256" key="2">
    <source>
        <dbReference type="SAM" id="SignalP"/>
    </source>
</evidence>
<name>A0ABV5NR32_9ACTN</name>
<evidence type="ECO:0000256" key="1">
    <source>
        <dbReference type="SAM" id="MobiDB-lite"/>
    </source>
</evidence>
<keyword evidence="2" id="KW-0732">Signal</keyword>
<accession>A0ABV5NR32</accession>
<sequence>MHRFRAPLAALLLACAACSTTVECTAIGTPVGVSLAVRAPLAARAQEADLEVCWDGSCRRARAELFPTTRAGEQTCSGDTCSVTAVPTGDKHGFGGVAGLPARPVEVRLTLRDAQAKPLLERTVRATPKERFPNGPQCGAGGPNTTVTVMPDGSVRTET</sequence>
<organism evidence="3 4">
    <name type="scientific">Nonomuraea salmonea</name>
    <dbReference type="NCBI Taxonomy" id="46181"/>
    <lineage>
        <taxon>Bacteria</taxon>
        <taxon>Bacillati</taxon>
        <taxon>Actinomycetota</taxon>
        <taxon>Actinomycetes</taxon>
        <taxon>Streptosporangiales</taxon>
        <taxon>Streptosporangiaceae</taxon>
        <taxon>Nonomuraea</taxon>
    </lineage>
</organism>
<feature type="chain" id="PRO_5047262842" description="Secreted protein" evidence="2">
    <location>
        <begin position="20"/>
        <end position="159"/>
    </location>
</feature>
<feature type="region of interest" description="Disordered" evidence="1">
    <location>
        <begin position="129"/>
        <end position="159"/>
    </location>
</feature>
<evidence type="ECO:0008006" key="5">
    <source>
        <dbReference type="Google" id="ProtNLM"/>
    </source>
</evidence>
<keyword evidence="4" id="KW-1185">Reference proteome</keyword>
<reference evidence="3 4" key="1">
    <citation type="submission" date="2024-09" db="EMBL/GenBank/DDBJ databases">
        <authorList>
            <person name="Sun Q."/>
            <person name="Mori K."/>
        </authorList>
    </citation>
    <scope>NUCLEOTIDE SEQUENCE [LARGE SCALE GENOMIC DNA]</scope>
    <source>
        <strain evidence="3 4">JCM 3324</strain>
    </source>
</reference>
<dbReference type="RefSeq" id="WP_345387045.1">
    <property type="nucleotide sequence ID" value="NZ_BAAAXS010000001.1"/>
</dbReference>
<dbReference type="Proteomes" id="UP001589568">
    <property type="component" value="Unassembled WGS sequence"/>
</dbReference>
<proteinExistence type="predicted"/>